<gene>
    <name evidence="2" type="ORF">ACFFX0_25130</name>
</gene>
<dbReference type="Proteomes" id="UP001589575">
    <property type="component" value="Unassembled WGS sequence"/>
</dbReference>
<proteinExistence type="predicted"/>
<feature type="region of interest" description="Disordered" evidence="1">
    <location>
        <begin position="1"/>
        <end position="118"/>
    </location>
</feature>
<keyword evidence="3" id="KW-1185">Reference proteome</keyword>
<feature type="compositionally biased region" description="Low complexity" evidence="1">
    <location>
        <begin position="108"/>
        <end position="118"/>
    </location>
</feature>
<feature type="compositionally biased region" description="Basic and acidic residues" evidence="1">
    <location>
        <begin position="39"/>
        <end position="49"/>
    </location>
</feature>
<comment type="caution">
    <text evidence="2">The sequence shown here is derived from an EMBL/GenBank/DDBJ whole genome shotgun (WGS) entry which is preliminary data.</text>
</comment>
<feature type="compositionally biased region" description="Low complexity" evidence="1">
    <location>
        <begin position="8"/>
        <end position="24"/>
    </location>
</feature>
<evidence type="ECO:0000256" key="1">
    <source>
        <dbReference type="SAM" id="MobiDB-lite"/>
    </source>
</evidence>
<reference evidence="2 3" key="1">
    <citation type="submission" date="2024-09" db="EMBL/GenBank/DDBJ databases">
        <authorList>
            <person name="Sun Q."/>
            <person name="Mori K."/>
        </authorList>
    </citation>
    <scope>NUCLEOTIDE SEQUENCE [LARGE SCALE GENOMIC DNA]</scope>
    <source>
        <strain evidence="2 3">CCM 7609</strain>
    </source>
</reference>
<dbReference type="EMBL" id="JBHMFI010000002">
    <property type="protein sequence ID" value="MFB9074301.1"/>
    <property type="molecule type" value="Genomic_DNA"/>
</dbReference>
<evidence type="ECO:0000313" key="3">
    <source>
        <dbReference type="Proteomes" id="UP001589575"/>
    </source>
</evidence>
<protein>
    <submittedName>
        <fullName evidence="2">Uncharacterized protein</fullName>
    </submittedName>
</protein>
<name>A0ABV5G5Y6_9MICC</name>
<organism evidence="2 3">
    <name type="scientific">Citricoccus parietis</name>
    <dbReference type="NCBI Taxonomy" id="592307"/>
    <lineage>
        <taxon>Bacteria</taxon>
        <taxon>Bacillati</taxon>
        <taxon>Actinomycetota</taxon>
        <taxon>Actinomycetes</taxon>
        <taxon>Micrococcales</taxon>
        <taxon>Micrococcaceae</taxon>
        <taxon>Citricoccus</taxon>
    </lineage>
</organism>
<sequence>MPPKEFWRSSARGHGARTGATGCGVRRHGAARESVPMTDRPRCRPDLSRRPVLSRRPGRLRVRPGPPRRQMPESRPAPGQRTASRWTVRRRTPGPLTQGMREIRWIRRTGATGPRRGG</sequence>
<evidence type="ECO:0000313" key="2">
    <source>
        <dbReference type="EMBL" id="MFB9074301.1"/>
    </source>
</evidence>
<feature type="compositionally biased region" description="Basic residues" evidence="1">
    <location>
        <begin position="52"/>
        <end position="62"/>
    </location>
</feature>
<accession>A0ABV5G5Y6</accession>